<dbReference type="Pfam" id="PF08379">
    <property type="entry name" value="Bact_transglu_N"/>
    <property type="match status" value="1"/>
</dbReference>
<dbReference type="PANTHER" id="PTHR33490">
    <property type="entry name" value="BLR5614 PROTEIN-RELATED"/>
    <property type="match status" value="1"/>
</dbReference>
<evidence type="ECO:0000313" key="2">
    <source>
        <dbReference type="EMBL" id="QGM93708.1"/>
    </source>
</evidence>
<protein>
    <submittedName>
        <fullName evidence="2">Transglutaminase family protein</fullName>
    </submittedName>
</protein>
<evidence type="ECO:0000259" key="1">
    <source>
        <dbReference type="SMART" id="SM00460"/>
    </source>
</evidence>
<dbReference type="InterPro" id="IPR038765">
    <property type="entry name" value="Papain-like_cys_pep_sf"/>
</dbReference>
<dbReference type="InterPro" id="IPR013589">
    <property type="entry name" value="Bac_transglu_N"/>
</dbReference>
<dbReference type="SMART" id="SM00460">
    <property type="entry name" value="TGc"/>
    <property type="match status" value="1"/>
</dbReference>
<feature type="domain" description="Transglutaminase-like" evidence="1">
    <location>
        <begin position="214"/>
        <end position="282"/>
    </location>
</feature>
<keyword evidence="3" id="KW-1185">Reference proteome</keyword>
<reference evidence="2 3" key="2">
    <citation type="journal article" date="2021" name="AMB Express">
        <title>Isolation and characterisation of Methylocystis spp. for poly-3-hydroxybutyrate production using waste methane feedstocks.</title>
        <authorList>
            <person name="Rumah B.L."/>
            <person name="Stead C.E."/>
            <person name="Claxton Stevens B.H."/>
            <person name="Minton N.P."/>
            <person name="Grosse-Honebrink A."/>
            <person name="Zhang Y."/>
        </authorList>
    </citation>
    <scope>NUCLEOTIDE SEQUENCE [LARGE SCALE GENOMIC DNA]</scope>
    <source>
        <strain evidence="2 3">BRCS1</strain>
    </source>
</reference>
<dbReference type="Pfam" id="PF01841">
    <property type="entry name" value="Transglut_core"/>
    <property type="match status" value="1"/>
</dbReference>
<reference evidence="3" key="1">
    <citation type="submission" date="2019-09" db="EMBL/GenBank/DDBJ databases">
        <title>Isolation and complete genome sequencing of Methylocystis species.</title>
        <authorList>
            <person name="Rumah B.L."/>
            <person name="Stead C.E."/>
            <person name="Stevens B.C."/>
            <person name="Minton N.P."/>
            <person name="Grosse-Honebrink A."/>
            <person name="Zhang Y."/>
        </authorList>
    </citation>
    <scope>NUCLEOTIDE SEQUENCE [LARGE SCALE GENOMIC DNA]</scope>
    <source>
        <strain evidence="3">BRCS1</strain>
    </source>
</reference>
<evidence type="ECO:0000313" key="3">
    <source>
        <dbReference type="Proteomes" id="UP000424673"/>
    </source>
</evidence>
<dbReference type="EMBL" id="CP044328">
    <property type="protein sequence ID" value="QGM93708.1"/>
    <property type="molecule type" value="Genomic_DNA"/>
</dbReference>
<dbReference type="InterPro" id="IPR002931">
    <property type="entry name" value="Transglutaminase-like"/>
</dbReference>
<dbReference type="Proteomes" id="UP000424673">
    <property type="component" value="Chromosome"/>
</dbReference>
<accession>A0ABX6EIC7</accession>
<dbReference type="PANTHER" id="PTHR33490:SF1">
    <property type="entry name" value="SLL1233 PROTEIN"/>
    <property type="match status" value="1"/>
</dbReference>
<name>A0ABX6EIC7_9HYPH</name>
<gene>
    <name evidence="2" type="ORF">F7D13_06520</name>
</gene>
<sequence length="341" mass="37718">MGVLFVGAATAQSDKRVLFLAWKLRPTGTCIIRILDQRGTAMPILTVRHVTTYHYAQPVAFGEHRMMLRPRDDDDQIVLESELEITPAPSQISWTRDIFGNHVATARFSERASELRVESTMRLRHAPTDFKEADIEDFARSHPFAYGEEESRDLARFLTPQSQHPRLDRWAAAFLREDGSADTHKLLVDMTQTINRTFKHVARHEKGVQDPVQTLELASGSCRDLATLMIAALRALGIAARFVSGYLHLDDDDDDDDIGGNTHAWVQAYIAGPGWVDFDPSSGMFGNRNLVRIAVVDEPRKAIPLQGTWIGTASDHLAMKVAVKVAAAADAECGALMCAGG</sequence>
<proteinExistence type="predicted"/>
<dbReference type="Gene3D" id="3.10.620.30">
    <property type="match status" value="1"/>
</dbReference>
<organism evidence="2 3">
    <name type="scientific">Methylocystis rosea</name>
    <dbReference type="NCBI Taxonomy" id="173366"/>
    <lineage>
        <taxon>Bacteria</taxon>
        <taxon>Pseudomonadati</taxon>
        <taxon>Pseudomonadota</taxon>
        <taxon>Alphaproteobacteria</taxon>
        <taxon>Hyphomicrobiales</taxon>
        <taxon>Methylocystaceae</taxon>
        <taxon>Methylocystis</taxon>
    </lineage>
</organism>
<dbReference type="SUPFAM" id="SSF54001">
    <property type="entry name" value="Cysteine proteinases"/>
    <property type="match status" value="1"/>
</dbReference>